<keyword evidence="1" id="KW-0812">Transmembrane</keyword>
<organism evidence="2 3">
    <name type="scientific">Funneliformis geosporum</name>
    <dbReference type="NCBI Taxonomy" id="1117311"/>
    <lineage>
        <taxon>Eukaryota</taxon>
        <taxon>Fungi</taxon>
        <taxon>Fungi incertae sedis</taxon>
        <taxon>Mucoromycota</taxon>
        <taxon>Glomeromycotina</taxon>
        <taxon>Glomeromycetes</taxon>
        <taxon>Glomerales</taxon>
        <taxon>Glomeraceae</taxon>
        <taxon>Funneliformis</taxon>
    </lineage>
</organism>
<keyword evidence="3" id="KW-1185">Reference proteome</keyword>
<gene>
    <name evidence="2" type="ORF">FWILDA_LOCUS16965</name>
</gene>
<dbReference type="Proteomes" id="UP001153678">
    <property type="component" value="Unassembled WGS sequence"/>
</dbReference>
<feature type="transmembrane region" description="Helical" evidence="1">
    <location>
        <begin position="181"/>
        <end position="197"/>
    </location>
</feature>
<proteinExistence type="predicted"/>
<protein>
    <submittedName>
        <fullName evidence="2">6888_t:CDS:1</fullName>
    </submittedName>
</protein>
<dbReference type="EMBL" id="CAMKVN010012122">
    <property type="protein sequence ID" value="CAI2195216.1"/>
    <property type="molecule type" value="Genomic_DNA"/>
</dbReference>
<comment type="caution">
    <text evidence="2">The sequence shown here is derived from an EMBL/GenBank/DDBJ whole genome shotgun (WGS) entry which is preliminary data.</text>
</comment>
<name>A0A9W4T6X4_9GLOM</name>
<sequence length="198" mass="22178">TGKLVIYGIGIAAALLMNKDIITQVLQEILQADPNYFLPKQLHVLSKDSQGQDYWRYKLLPNSEHSGEVKSSTSLDSVVKFQARQAKSQELNHDQANNSTEHTIQNLSTSLQAIQPADNQNIKLITYLLLGTALTDYLPDFKGTLQGFYEENIQPTLETKTAYYENLLQENIAFGQRTQKIAIALGIGIFLLLAIAYF</sequence>
<evidence type="ECO:0000256" key="1">
    <source>
        <dbReference type="SAM" id="Phobius"/>
    </source>
</evidence>
<evidence type="ECO:0000313" key="3">
    <source>
        <dbReference type="Proteomes" id="UP001153678"/>
    </source>
</evidence>
<reference evidence="2" key="1">
    <citation type="submission" date="2022-08" db="EMBL/GenBank/DDBJ databases">
        <authorList>
            <person name="Kallberg Y."/>
            <person name="Tangrot J."/>
            <person name="Rosling A."/>
        </authorList>
    </citation>
    <scope>NUCLEOTIDE SEQUENCE</scope>
    <source>
        <strain evidence="2">Wild A</strain>
    </source>
</reference>
<evidence type="ECO:0000313" key="2">
    <source>
        <dbReference type="EMBL" id="CAI2195216.1"/>
    </source>
</evidence>
<dbReference type="OrthoDB" id="2442631at2759"/>
<feature type="non-terminal residue" evidence="2">
    <location>
        <position position="198"/>
    </location>
</feature>
<keyword evidence="1" id="KW-1133">Transmembrane helix</keyword>
<keyword evidence="1" id="KW-0472">Membrane</keyword>
<accession>A0A9W4T6X4</accession>
<dbReference type="AlphaFoldDB" id="A0A9W4T6X4"/>